<keyword evidence="7" id="KW-1185">Reference proteome</keyword>
<evidence type="ECO:0000256" key="2">
    <source>
        <dbReference type="ARBA" id="ARBA00023125"/>
    </source>
</evidence>
<evidence type="ECO:0000256" key="4">
    <source>
        <dbReference type="SAM" id="MobiDB-lite"/>
    </source>
</evidence>
<reference evidence="6" key="2">
    <citation type="submission" date="2020-09" db="EMBL/GenBank/DDBJ databases">
        <authorList>
            <person name="Sun Q."/>
            <person name="Ohkuma M."/>
        </authorList>
    </citation>
    <scope>NUCLEOTIDE SEQUENCE</scope>
    <source>
        <strain evidence="6">JCM 3086</strain>
    </source>
</reference>
<evidence type="ECO:0000313" key="7">
    <source>
        <dbReference type="Proteomes" id="UP000657574"/>
    </source>
</evidence>
<evidence type="ECO:0000256" key="1">
    <source>
        <dbReference type="ARBA" id="ARBA00023015"/>
    </source>
</evidence>
<dbReference type="PANTHER" id="PTHR43130">
    <property type="entry name" value="ARAC-FAMILY TRANSCRIPTIONAL REGULATOR"/>
    <property type="match status" value="1"/>
</dbReference>
<dbReference type="SMART" id="SM00342">
    <property type="entry name" value="HTH_ARAC"/>
    <property type="match status" value="1"/>
</dbReference>
<protein>
    <recommendedName>
        <fullName evidence="5">HTH araC/xylS-type domain-containing protein</fullName>
    </recommendedName>
</protein>
<organism evidence="6 7">
    <name type="scientific">Streptomyces brasiliensis</name>
    <dbReference type="NCBI Taxonomy" id="1954"/>
    <lineage>
        <taxon>Bacteria</taxon>
        <taxon>Bacillati</taxon>
        <taxon>Actinomycetota</taxon>
        <taxon>Actinomycetes</taxon>
        <taxon>Kitasatosporales</taxon>
        <taxon>Streptomycetaceae</taxon>
        <taxon>Streptomyces</taxon>
    </lineage>
</organism>
<dbReference type="Proteomes" id="UP000657574">
    <property type="component" value="Unassembled WGS sequence"/>
</dbReference>
<dbReference type="Gene3D" id="1.10.10.60">
    <property type="entry name" value="Homeodomain-like"/>
    <property type="match status" value="1"/>
</dbReference>
<keyword evidence="1" id="KW-0805">Transcription regulation</keyword>
<evidence type="ECO:0000256" key="3">
    <source>
        <dbReference type="ARBA" id="ARBA00023163"/>
    </source>
</evidence>
<comment type="caution">
    <text evidence="6">The sequence shown here is derived from an EMBL/GenBank/DDBJ whole genome shotgun (WGS) entry which is preliminary data.</text>
</comment>
<dbReference type="Pfam" id="PF12833">
    <property type="entry name" value="HTH_18"/>
    <property type="match status" value="1"/>
</dbReference>
<sequence length="502" mass="52523">MHTVAVLALDQVIPSDVSAPIDTFGWVRLPDDSPAYRVRVCSPAEEVTAAGGAFTLRAPYGLDELAEADTIMLPGTADPAAPLPPGVAEALREAAARGTRIASICVGAFIFAATGLLDGLRATTHWVAAEDLAARYPEITVDPNVLYVDNGQFLTSAGAAAAMDMCLHMVRKDHGSTVAAHAARMCVMPLEREGGQAQFMIHDLPPAPAGGLLEPLLAWLEENCDQDFTLEEIATKAGMSSRTLNRRFREQTGTTPLQWLHRARVRRAQYLLETTGHPVERIAVQAGFGSPTAFRERFRRVVGTSPQAYRRAFRTGGAESVSAPAVGDGPGGQGDGAGDPEHGRPGAHLLGQRVGPGEGGEVGRAQRPRGRTAGALPPLLSGGSARDGQNGPAERPLPGPPGNAVPTDEPTRGDHRTGNLGHVCLLCLTSEAKPGSLAAPNMSRGLSTSSGGATPTTARWDVNSVLTVVADLLGDDLTHPIPARLPQRCALSFGTAEPAPMP</sequence>
<proteinExistence type="predicted"/>
<dbReference type="InterPro" id="IPR029062">
    <property type="entry name" value="Class_I_gatase-like"/>
</dbReference>
<feature type="domain" description="HTH araC/xylS-type" evidence="5">
    <location>
        <begin position="214"/>
        <end position="312"/>
    </location>
</feature>
<keyword evidence="3" id="KW-0804">Transcription</keyword>
<keyword evidence="2" id="KW-0238">DNA-binding</keyword>
<feature type="region of interest" description="Disordered" evidence="4">
    <location>
        <begin position="314"/>
        <end position="417"/>
    </location>
</feature>
<dbReference type="GO" id="GO:0043565">
    <property type="term" value="F:sequence-specific DNA binding"/>
    <property type="evidence" value="ECO:0007669"/>
    <property type="project" value="InterPro"/>
</dbReference>
<evidence type="ECO:0000259" key="5">
    <source>
        <dbReference type="PROSITE" id="PS01124"/>
    </source>
</evidence>
<dbReference type="SUPFAM" id="SSF52317">
    <property type="entry name" value="Class I glutamine amidotransferase-like"/>
    <property type="match status" value="1"/>
</dbReference>
<dbReference type="PANTHER" id="PTHR43130:SF3">
    <property type="entry name" value="HTH-TYPE TRANSCRIPTIONAL REGULATOR RV1931C"/>
    <property type="match status" value="1"/>
</dbReference>
<gene>
    <name evidence="6" type="ORF">GCM10010121_030880</name>
</gene>
<evidence type="ECO:0000313" key="6">
    <source>
        <dbReference type="EMBL" id="GGJ17816.1"/>
    </source>
</evidence>
<dbReference type="InterPro" id="IPR018060">
    <property type="entry name" value="HTH_AraC"/>
</dbReference>
<accession>A0A917KKF3</accession>
<dbReference type="PROSITE" id="PS01124">
    <property type="entry name" value="HTH_ARAC_FAMILY_2"/>
    <property type="match status" value="1"/>
</dbReference>
<dbReference type="InterPro" id="IPR002818">
    <property type="entry name" value="DJ-1/PfpI"/>
</dbReference>
<dbReference type="Gene3D" id="3.40.50.880">
    <property type="match status" value="1"/>
</dbReference>
<dbReference type="InterPro" id="IPR018062">
    <property type="entry name" value="HTH_AraC-typ_CS"/>
</dbReference>
<dbReference type="CDD" id="cd03137">
    <property type="entry name" value="GATase1_AraC_1"/>
    <property type="match status" value="1"/>
</dbReference>
<dbReference type="AlphaFoldDB" id="A0A917KKF3"/>
<dbReference type="PROSITE" id="PS00041">
    <property type="entry name" value="HTH_ARAC_FAMILY_1"/>
    <property type="match status" value="1"/>
</dbReference>
<dbReference type="InterPro" id="IPR009057">
    <property type="entry name" value="Homeodomain-like_sf"/>
</dbReference>
<dbReference type="EMBL" id="BMQA01000008">
    <property type="protein sequence ID" value="GGJ17816.1"/>
    <property type="molecule type" value="Genomic_DNA"/>
</dbReference>
<feature type="compositionally biased region" description="Gly residues" evidence="4">
    <location>
        <begin position="328"/>
        <end position="337"/>
    </location>
</feature>
<dbReference type="SUPFAM" id="SSF46689">
    <property type="entry name" value="Homeodomain-like"/>
    <property type="match status" value="2"/>
</dbReference>
<dbReference type="Pfam" id="PF01965">
    <property type="entry name" value="DJ-1_PfpI"/>
    <property type="match status" value="1"/>
</dbReference>
<reference evidence="6" key="1">
    <citation type="journal article" date="2014" name="Int. J. Syst. Evol. Microbiol.">
        <title>Complete genome sequence of Corynebacterium casei LMG S-19264T (=DSM 44701T), isolated from a smear-ripened cheese.</title>
        <authorList>
            <consortium name="US DOE Joint Genome Institute (JGI-PGF)"/>
            <person name="Walter F."/>
            <person name="Albersmeier A."/>
            <person name="Kalinowski J."/>
            <person name="Ruckert C."/>
        </authorList>
    </citation>
    <scope>NUCLEOTIDE SEQUENCE</scope>
    <source>
        <strain evidence="6">JCM 3086</strain>
    </source>
</reference>
<dbReference type="InterPro" id="IPR052158">
    <property type="entry name" value="INH-QAR"/>
</dbReference>
<name>A0A917KKF3_9ACTN</name>
<dbReference type="GO" id="GO:0003700">
    <property type="term" value="F:DNA-binding transcription factor activity"/>
    <property type="evidence" value="ECO:0007669"/>
    <property type="project" value="InterPro"/>
</dbReference>